<evidence type="ECO:0000256" key="1">
    <source>
        <dbReference type="ARBA" id="ARBA00022598"/>
    </source>
</evidence>
<dbReference type="InterPro" id="IPR050489">
    <property type="entry name" value="Tyr-tRNA_synthase"/>
</dbReference>
<keyword evidence="8" id="KW-1185">Reference proteome</keyword>
<evidence type="ECO:0000313" key="7">
    <source>
        <dbReference type="EMBL" id="GJN31490.1"/>
    </source>
</evidence>
<comment type="similarity">
    <text evidence="6">Belongs to the class-I aminoacyl-tRNA synthetase family.</text>
</comment>
<protein>
    <submittedName>
        <fullName evidence="7">Uncharacterized protein</fullName>
    </submittedName>
</protein>
<dbReference type="PANTHER" id="PTHR46264:SF5">
    <property type="entry name" value="TYROSINE--TRNA LIGASE"/>
    <property type="match status" value="1"/>
</dbReference>
<sequence>MFICYRGTMKMTCDERFAVLRSIGEECIYEDELCLLLKKKPNPVCYVWFEPSPEMNIEQILCVYVAIWARKIACCRVNLPLHAGCCYIMPEGWFLYNFFIISLLNNVGMLPNLLEDPEFQDERDPGRTIFMLDEEDNVNEKISFAFCPPKVAACNPCLEYIKSVILPWFGKFEVVQKEGNGSNNKTFLSIEELIVNYENGNLDPTDIKLALGKGINDILEVTVAF</sequence>
<evidence type="ECO:0000256" key="2">
    <source>
        <dbReference type="ARBA" id="ARBA00022741"/>
    </source>
</evidence>
<gene>
    <name evidence="7" type="primary">gb19897</name>
    <name evidence="7" type="ORF">PR202_gb19897</name>
</gene>
<comment type="caution">
    <text evidence="7">The sequence shown here is derived from an EMBL/GenBank/DDBJ whole genome shotgun (WGS) entry which is preliminary data.</text>
</comment>
<keyword evidence="4 6" id="KW-0648">Protein biosynthesis</keyword>
<dbReference type="GO" id="GO:0004831">
    <property type="term" value="F:tyrosine-tRNA ligase activity"/>
    <property type="evidence" value="ECO:0007669"/>
    <property type="project" value="TreeGrafter"/>
</dbReference>
<dbReference type="Proteomes" id="UP001054889">
    <property type="component" value="Unassembled WGS sequence"/>
</dbReference>
<keyword evidence="2 6" id="KW-0547">Nucleotide-binding</keyword>
<dbReference type="Pfam" id="PF00579">
    <property type="entry name" value="tRNA-synt_1b"/>
    <property type="match status" value="1"/>
</dbReference>
<evidence type="ECO:0000256" key="6">
    <source>
        <dbReference type="RuleBase" id="RU363036"/>
    </source>
</evidence>
<dbReference type="GO" id="GO:0006437">
    <property type="term" value="P:tyrosyl-tRNA aminoacylation"/>
    <property type="evidence" value="ECO:0007669"/>
    <property type="project" value="TreeGrafter"/>
</dbReference>
<accession>A0AAV5F9A9</accession>
<keyword evidence="5 6" id="KW-0030">Aminoacyl-tRNA synthetase</keyword>
<name>A0AAV5F9A9_ELECO</name>
<dbReference type="InterPro" id="IPR014729">
    <property type="entry name" value="Rossmann-like_a/b/a_fold"/>
</dbReference>
<dbReference type="GO" id="GO:0005524">
    <property type="term" value="F:ATP binding"/>
    <property type="evidence" value="ECO:0007669"/>
    <property type="project" value="UniProtKB-KW"/>
</dbReference>
<proteinExistence type="inferred from homology"/>
<dbReference type="PANTHER" id="PTHR46264">
    <property type="entry name" value="TYROSINE-TRNA LIGASE"/>
    <property type="match status" value="1"/>
</dbReference>
<evidence type="ECO:0000256" key="4">
    <source>
        <dbReference type="ARBA" id="ARBA00022917"/>
    </source>
</evidence>
<reference evidence="7" key="2">
    <citation type="submission" date="2021-12" db="EMBL/GenBank/DDBJ databases">
        <title>Resequencing data analysis of finger millet.</title>
        <authorList>
            <person name="Hatakeyama M."/>
            <person name="Aluri S."/>
            <person name="Balachadran M.T."/>
            <person name="Sivarajan S.R."/>
            <person name="Poveda L."/>
            <person name="Shimizu-Inatsugi R."/>
            <person name="Schlapbach R."/>
            <person name="Sreeman S.M."/>
            <person name="Shimizu K.K."/>
        </authorList>
    </citation>
    <scope>NUCLEOTIDE SEQUENCE</scope>
</reference>
<evidence type="ECO:0000256" key="3">
    <source>
        <dbReference type="ARBA" id="ARBA00022840"/>
    </source>
</evidence>
<dbReference type="Gene3D" id="3.40.50.620">
    <property type="entry name" value="HUPs"/>
    <property type="match status" value="2"/>
</dbReference>
<evidence type="ECO:0000313" key="8">
    <source>
        <dbReference type="Proteomes" id="UP001054889"/>
    </source>
</evidence>
<dbReference type="InterPro" id="IPR002305">
    <property type="entry name" value="aa-tRNA-synth_Ic"/>
</dbReference>
<keyword evidence="1 6" id="KW-0436">Ligase</keyword>
<evidence type="ECO:0000256" key="5">
    <source>
        <dbReference type="ARBA" id="ARBA00023146"/>
    </source>
</evidence>
<dbReference type="SUPFAM" id="SSF52374">
    <property type="entry name" value="Nucleotidylyl transferase"/>
    <property type="match status" value="1"/>
</dbReference>
<dbReference type="EMBL" id="BQKI01000082">
    <property type="protein sequence ID" value="GJN31490.1"/>
    <property type="molecule type" value="Genomic_DNA"/>
</dbReference>
<dbReference type="AlphaFoldDB" id="A0AAV5F9A9"/>
<reference evidence="7" key="1">
    <citation type="journal article" date="2018" name="DNA Res.">
        <title>Multiple hybrid de novo genome assembly of finger millet, an orphan allotetraploid crop.</title>
        <authorList>
            <person name="Hatakeyama M."/>
            <person name="Aluri S."/>
            <person name="Balachadran M.T."/>
            <person name="Sivarajan S.R."/>
            <person name="Patrignani A."/>
            <person name="Gruter S."/>
            <person name="Poveda L."/>
            <person name="Shimizu-Inatsugi R."/>
            <person name="Baeten J."/>
            <person name="Francoijs K.J."/>
            <person name="Nataraja K.N."/>
            <person name="Reddy Y.A.N."/>
            <person name="Phadnis S."/>
            <person name="Ravikumar R.L."/>
            <person name="Schlapbach R."/>
            <person name="Sreeman S.M."/>
            <person name="Shimizu K.K."/>
        </authorList>
    </citation>
    <scope>NUCLEOTIDE SEQUENCE</scope>
</reference>
<organism evidence="7 8">
    <name type="scientific">Eleusine coracana subsp. coracana</name>
    <dbReference type="NCBI Taxonomy" id="191504"/>
    <lineage>
        <taxon>Eukaryota</taxon>
        <taxon>Viridiplantae</taxon>
        <taxon>Streptophyta</taxon>
        <taxon>Embryophyta</taxon>
        <taxon>Tracheophyta</taxon>
        <taxon>Spermatophyta</taxon>
        <taxon>Magnoliopsida</taxon>
        <taxon>Liliopsida</taxon>
        <taxon>Poales</taxon>
        <taxon>Poaceae</taxon>
        <taxon>PACMAD clade</taxon>
        <taxon>Chloridoideae</taxon>
        <taxon>Cynodonteae</taxon>
        <taxon>Eleusininae</taxon>
        <taxon>Eleusine</taxon>
    </lineage>
</organism>
<keyword evidence="3 6" id="KW-0067">ATP-binding</keyword>
<dbReference type="GO" id="GO:0005737">
    <property type="term" value="C:cytoplasm"/>
    <property type="evidence" value="ECO:0007669"/>
    <property type="project" value="TreeGrafter"/>
</dbReference>